<accession>A0A517ZIY9</accession>
<dbReference type="InterPro" id="IPR032675">
    <property type="entry name" value="LRR_dom_sf"/>
</dbReference>
<proteinExistence type="predicted"/>
<dbReference type="EMBL" id="CP036276">
    <property type="protein sequence ID" value="QDU42454.1"/>
    <property type="molecule type" value="Genomic_DNA"/>
</dbReference>
<evidence type="ECO:0000259" key="2">
    <source>
        <dbReference type="Pfam" id="PF25372"/>
    </source>
</evidence>
<dbReference type="InterPro" id="IPR006553">
    <property type="entry name" value="Leu-rich_rpt_Cys-con_subtyp"/>
</dbReference>
<dbReference type="Pfam" id="PF25372">
    <property type="entry name" value="DUF7885"/>
    <property type="match status" value="1"/>
</dbReference>
<dbReference type="GO" id="GO:0031146">
    <property type="term" value="P:SCF-dependent proteasomal ubiquitin-dependent protein catabolic process"/>
    <property type="evidence" value="ECO:0007669"/>
    <property type="project" value="TreeGrafter"/>
</dbReference>
<dbReference type="PANTHER" id="PTHR13318:SF190">
    <property type="entry name" value="PARTNER OF PAIRED, ISOFORM B"/>
    <property type="match status" value="1"/>
</dbReference>
<feature type="domain" description="F-box/LRR-repeat protein 15-like leucin rich repeat" evidence="2">
    <location>
        <begin position="632"/>
        <end position="693"/>
    </location>
</feature>
<dbReference type="KEGG" id="sdyn:Mal52_09150"/>
<dbReference type="PANTHER" id="PTHR13318">
    <property type="entry name" value="PARTNER OF PAIRED, ISOFORM B-RELATED"/>
    <property type="match status" value="1"/>
</dbReference>
<feature type="chain" id="PRO_5021973255" evidence="1">
    <location>
        <begin position="30"/>
        <end position="703"/>
    </location>
</feature>
<name>A0A517ZIY9_9PLAN</name>
<dbReference type="Proteomes" id="UP000319383">
    <property type="component" value="Chromosome"/>
</dbReference>
<dbReference type="RefSeq" id="WP_145374502.1">
    <property type="nucleotide sequence ID" value="NZ_CP036276.1"/>
</dbReference>
<organism evidence="3 4">
    <name type="scientific">Symmachiella dynata</name>
    <dbReference type="NCBI Taxonomy" id="2527995"/>
    <lineage>
        <taxon>Bacteria</taxon>
        <taxon>Pseudomonadati</taxon>
        <taxon>Planctomycetota</taxon>
        <taxon>Planctomycetia</taxon>
        <taxon>Planctomycetales</taxon>
        <taxon>Planctomycetaceae</taxon>
        <taxon>Symmachiella</taxon>
    </lineage>
</organism>
<sequence length="703" mass="78365" precursor="true">MKPRWTLTVAMTLFLGTMMALCLTSANQAAEQQFTAAKSNAEMGPSGKIEYDSGYFATAISIPDDPFFSGITNITLEGPELTDRGGAATISIRNSKATFNDFGDAEVLEKRETRQFDVTLEPIPAPDFSNEGRHIFNLVFPEGQWENRIYFVWSPGTITASRLLIRRGDGKLPDLVIKTDRRRFENEISLAYILPSENQIPQKGRPASEDLSDGLGLQSYHFQSKDVSQTEGEHQGFIRFGWDFEGPLKLTHDFNRTHFTPFGNPGMSTAALFLPLVFKVTETSTEDSVGLGRRLFQLEYHSRSGIGFQEGDDWKPPFDYSLVLAPQIDGPHRLIIRQQGQIRHVLPLHNAGWRRYQQMRIILAQTSKQEQEAIPEMRRLVGNRLSFVVQEDQVISISFRQLVKGGAALAHLEQFPRLKGLSFGVCRDLTPDELRPLKTLTQLESLSFSATPISDAVLAHLAPLEHLKFLQIKESRHFSNEGLEDIPHISDAGLESIAHLVNLNNLSLCGPGVTDAGLKYLHKLKVLKRLYFQATGVTLMGLYDLSKQLPDTEIQAARLTTQNGRDTCSFKIHGKRQMVWISGRADDSVLQQCAKCEGITTLSFSGVHAVTDEGLGDIAKMNDLEGLVIQHAKLITDEGLSQLKHQKKLKSLDLWSCRSITDNGLEHLHGLTELKSLQLGGTQVTQAGINRLQKALPACEIEK</sequence>
<keyword evidence="1" id="KW-0732">Signal</keyword>
<gene>
    <name evidence="3" type="ORF">Mal52_09150</name>
</gene>
<evidence type="ECO:0000313" key="4">
    <source>
        <dbReference type="Proteomes" id="UP000319383"/>
    </source>
</evidence>
<protein>
    <submittedName>
        <fullName evidence="3">Leucine Rich repeats (2 copies)</fullName>
    </submittedName>
</protein>
<evidence type="ECO:0000256" key="1">
    <source>
        <dbReference type="SAM" id="SignalP"/>
    </source>
</evidence>
<dbReference type="GO" id="GO:0019005">
    <property type="term" value="C:SCF ubiquitin ligase complex"/>
    <property type="evidence" value="ECO:0007669"/>
    <property type="project" value="TreeGrafter"/>
</dbReference>
<dbReference type="Gene3D" id="3.80.10.10">
    <property type="entry name" value="Ribonuclease Inhibitor"/>
    <property type="match status" value="3"/>
</dbReference>
<dbReference type="SUPFAM" id="SSF52047">
    <property type="entry name" value="RNI-like"/>
    <property type="match status" value="1"/>
</dbReference>
<reference evidence="3 4" key="1">
    <citation type="submission" date="2019-02" db="EMBL/GenBank/DDBJ databases">
        <title>Deep-cultivation of Planctomycetes and their phenomic and genomic characterization uncovers novel biology.</title>
        <authorList>
            <person name="Wiegand S."/>
            <person name="Jogler M."/>
            <person name="Boedeker C."/>
            <person name="Pinto D."/>
            <person name="Vollmers J."/>
            <person name="Rivas-Marin E."/>
            <person name="Kohn T."/>
            <person name="Peeters S.H."/>
            <person name="Heuer A."/>
            <person name="Rast P."/>
            <person name="Oberbeckmann S."/>
            <person name="Bunk B."/>
            <person name="Jeske O."/>
            <person name="Meyerdierks A."/>
            <person name="Storesund J.E."/>
            <person name="Kallscheuer N."/>
            <person name="Luecker S."/>
            <person name="Lage O.M."/>
            <person name="Pohl T."/>
            <person name="Merkel B.J."/>
            <person name="Hornburger P."/>
            <person name="Mueller R.-W."/>
            <person name="Bruemmer F."/>
            <person name="Labrenz M."/>
            <person name="Spormann A.M."/>
            <person name="Op den Camp H."/>
            <person name="Overmann J."/>
            <person name="Amann R."/>
            <person name="Jetten M.S.M."/>
            <person name="Mascher T."/>
            <person name="Medema M.H."/>
            <person name="Devos D.P."/>
            <person name="Kaster A.-K."/>
            <person name="Ovreas L."/>
            <person name="Rohde M."/>
            <person name="Galperin M.Y."/>
            <person name="Jogler C."/>
        </authorList>
    </citation>
    <scope>NUCLEOTIDE SEQUENCE [LARGE SCALE GENOMIC DNA]</scope>
    <source>
        <strain evidence="3 4">Mal52</strain>
    </source>
</reference>
<dbReference type="SMART" id="SM00367">
    <property type="entry name" value="LRR_CC"/>
    <property type="match status" value="4"/>
</dbReference>
<dbReference type="AlphaFoldDB" id="A0A517ZIY9"/>
<dbReference type="InterPro" id="IPR057207">
    <property type="entry name" value="FBXL15_LRR"/>
</dbReference>
<keyword evidence="4" id="KW-1185">Reference proteome</keyword>
<evidence type="ECO:0000313" key="3">
    <source>
        <dbReference type="EMBL" id="QDU42454.1"/>
    </source>
</evidence>
<feature type="signal peptide" evidence="1">
    <location>
        <begin position="1"/>
        <end position="29"/>
    </location>
</feature>